<keyword evidence="3" id="KW-1185">Reference proteome</keyword>
<accession>A0AA88DMW4</accession>
<reference evidence="2" key="1">
    <citation type="submission" date="2023-07" db="EMBL/GenBank/DDBJ databases">
        <title>draft genome sequence of fig (Ficus carica).</title>
        <authorList>
            <person name="Takahashi T."/>
            <person name="Nishimura K."/>
        </authorList>
    </citation>
    <scope>NUCLEOTIDE SEQUENCE</scope>
</reference>
<dbReference type="EMBL" id="BTGU01000072">
    <property type="protein sequence ID" value="GMN57719.1"/>
    <property type="molecule type" value="Genomic_DNA"/>
</dbReference>
<evidence type="ECO:0000313" key="3">
    <source>
        <dbReference type="Proteomes" id="UP001187192"/>
    </source>
</evidence>
<proteinExistence type="predicted"/>
<name>A0AA88DMW4_FICCA</name>
<protein>
    <submittedName>
        <fullName evidence="2">Uncharacterized protein</fullName>
    </submittedName>
</protein>
<feature type="compositionally biased region" description="Basic and acidic residues" evidence="1">
    <location>
        <begin position="9"/>
        <end position="35"/>
    </location>
</feature>
<dbReference type="AlphaFoldDB" id="A0AA88DMW4"/>
<organism evidence="2 3">
    <name type="scientific">Ficus carica</name>
    <name type="common">Common fig</name>
    <dbReference type="NCBI Taxonomy" id="3494"/>
    <lineage>
        <taxon>Eukaryota</taxon>
        <taxon>Viridiplantae</taxon>
        <taxon>Streptophyta</taxon>
        <taxon>Embryophyta</taxon>
        <taxon>Tracheophyta</taxon>
        <taxon>Spermatophyta</taxon>
        <taxon>Magnoliopsida</taxon>
        <taxon>eudicotyledons</taxon>
        <taxon>Gunneridae</taxon>
        <taxon>Pentapetalae</taxon>
        <taxon>rosids</taxon>
        <taxon>fabids</taxon>
        <taxon>Rosales</taxon>
        <taxon>Moraceae</taxon>
        <taxon>Ficeae</taxon>
        <taxon>Ficus</taxon>
    </lineage>
</organism>
<feature type="region of interest" description="Disordered" evidence="1">
    <location>
        <begin position="1"/>
        <end position="35"/>
    </location>
</feature>
<sequence length="78" mass="8230">MSGSDAEDESVRIPSDGEKNDGQRGGRDSENGKDLVGEIAIQNGGDKFVTAIFATVTVTGSITRSPRSSTRFPLKDSL</sequence>
<dbReference type="Proteomes" id="UP001187192">
    <property type="component" value="Unassembled WGS sequence"/>
</dbReference>
<evidence type="ECO:0000313" key="2">
    <source>
        <dbReference type="EMBL" id="GMN57719.1"/>
    </source>
</evidence>
<gene>
    <name evidence="2" type="ORF">TIFTF001_026828</name>
</gene>
<comment type="caution">
    <text evidence="2">The sequence shown here is derived from an EMBL/GenBank/DDBJ whole genome shotgun (WGS) entry which is preliminary data.</text>
</comment>
<evidence type="ECO:0000256" key="1">
    <source>
        <dbReference type="SAM" id="MobiDB-lite"/>
    </source>
</evidence>